<comment type="similarity">
    <text evidence="1">Belongs to the phosphate acetyltransferase and butyryltransferase family.</text>
</comment>
<sequence length="300" mass="32235">MLKSLETFVEIAKSRPGKKIAVAAAEDKTTLSALKRLTQNKIAEPVLVGNKDEILRICDEIAFDVSGFKIIDVKEKVRACQTAVALVREGEADVLTRGALETADYLRPILHKETGLKVSRLVSQAAFVEIPSYHKVFAFTDSGINIAPDVNDKAQMIRQCVEVFHTLGIEKPKVAIIAATEGVKTAMPSTIDAAILSQMNRRGGIKGCSVDGPLSIDLAFSKESVAHKGLDTDVGGDADLIVLPDINAANTFYKTATFLGGARAASFIMGTRAPVDFPSRSDSVETKYYAMVCAVAQCRS</sequence>
<keyword evidence="7" id="KW-1185">Reference proteome</keyword>
<protein>
    <submittedName>
        <fullName evidence="5">Phosphate acyltransferase</fullName>
    </submittedName>
</protein>
<dbReference type="PANTHER" id="PTHR43356">
    <property type="entry name" value="PHOSPHATE ACETYLTRANSFERASE"/>
    <property type="match status" value="1"/>
</dbReference>
<dbReference type="InterPro" id="IPR012147">
    <property type="entry name" value="P_Ac_Bu_trans"/>
</dbReference>
<evidence type="ECO:0000256" key="1">
    <source>
        <dbReference type="ARBA" id="ARBA00005656"/>
    </source>
</evidence>
<dbReference type="Gene3D" id="3.40.718.10">
    <property type="entry name" value="Isopropylmalate Dehydrogenase"/>
    <property type="match status" value="1"/>
</dbReference>
<dbReference type="Proteomes" id="UP001282336">
    <property type="component" value="Unassembled WGS sequence"/>
</dbReference>
<dbReference type="GO" id="GO:0016746">
    <property type="term" value="F:acyltransferase activity"/>
    <property type="evidence" value="ECO:0007669"/>
    <property type="project" value="UniProtKB-KW"/>
</dbReference>
<dbReference type="Pfam" id="PF01515">
    <property type="entry name" value="PTA_PTB"/>
    <property type="match status" value="2"/>
</dbReference>
<dbReference type="EMBL" id="JAWXRD010000002">
    <property type="protein sequence ID" value="MDX6039356.1"/>
    <property type="molecule type" value="Genomic_DNA"/>
</dbReference>
<keyword evidence="3 5" id="KW-0012">Acyltransferase</keyword>
<name>A0AAJ2S5F8_9ENTR</name>
<evidence type="ECO:0000256" key="3">
    <source>
        <dbReference type="ARBA" id="ARBA00023315"/>
    </source>
</evidence>
<dbReference type="InterPro" id="IPR002505">
    <property type="entry name" value="PTA_PTB"/>
</dbReference>
<dbReference type="RefSeq" id="WP_319626619.1">
    <property type="nucleotide sequence ID" value="NZ_JAWXRB010000001.1"/>
</dbReference>
<proteinExistence type="inferred from homology"/>
<dbReference type="Proteomes" id="UP001275664">
    <property type="component" value="Unassembled WGS sequence"/>
</dbReference>
<dbReference type="PIRSF" id="PIRSF000428">
    <property type="entry name" value="P_Ac_trans"/>
    <property type="match status" value="1"/>
</dbReference>
<gene>
    <name evidence="6" type="ORF">SIK69_03980</name>
    <name evidence="5" type="ORF">SIL20_00475</name>
</gene>
<evidence type="ECO:0000313" key="5">
    <source>
        <dbReference type="EMBL" id="MDX6029988.1"/>
    </source>
</evidence>
<comment type="caution">
    <text evidence="5">The sequence shown here is derived from an EMBL/GenBank/DDBJ whole genome shotgun (WGS) entry which is preliminary data.</text>
</comment>
<dbReference type="EMBL" id="JAWXRC010000017">
    <property type="protein sequence ID" value="MDX6029988.1"/>
    <property type="molecule type" value="Genomic_DNA"/>
</dbReference>
<reference evidence="5 7" key="1">
    <citation type="submission" date="2023-11" db="EMBL/GenBank/DDBJ databases">
        <title>Scandinavium wanjuensis sp. nov., isolated from lettuce South Korea.</title>
        <authorList>
            <person name="Park J."/>
            <person name="Park S."/>
            <person name="Oh K.K."/>
            <person name="Cho G.S."/>
            <person name="Franz C.M.A.P."/>
        </authorList>
    </citation>
    <scope>NUCLEOTIDE SEQUENCE</scope>
    <source>
        <strain evidence="5">V105_12</strain>
        <strain evidence="6 7">V105_6</strain>
    </source>
</reference>
<organism evidence="5 8">
    <name type="scientific">Scandinavium lactucae</name>
    <dbReference type="NCBI Taxonomy" id="3095028"/>
    <lineage>
        <taxon>Bacteria</taxon>
        <taxon>Pseudomonadati</taxon>
        <taxon>Pseudomonadota</taxon>
        <taxon>Gammaproteobacteria</taxon>
        <taxon>Enterobacterales</taxon>
        <taxon>Enterobacteriaceae</taxon>
        <taxon>Scandinavium</taxon>
    </lineage>
</organism>
<evidence type="ECO:0000259" key="4">
    <source>
        <dbReference type="Pfam" id="PF01515"/>
    </source>
</evidence>
<dbReference type="AlphaFoldDB" id="A0AAJ2S5F8"/>
<evidence type="ECO:0000313" key="6">
    <source>
        <dbReference type="EMBL" id="MDX6039356.1"/>
    </source>
</evidence>
<evidence type="ECO:0000313" key="8">
    <source>
        <dbReference type="Proteomes" id="UP001282336"/>
    </source>
</evidence>
<evidence type="ECO:0000256" key="2">
    <source>
        <dbReference type="ARBA" id="ARBA00022679"/>
    </source>
</evidence>
<dbReference type="PANTHER" id="PTHR43356:SF2">
    <property type="entry name" value="PHOSPHATE ACETYLTRANSFERASE"/>
    <property type="match status" value="1"/>
</dbReference>
<feature type="domain" description="Phosphate acetyl/butaryl transferase" evidence="4">
    <location>
        <begin position="9"/>
        <end position="76"/>
    </location>
</feature>
<accession>A0AAJ2S5F8</accession>
<dbReference type="InterPro" id="IPR050500">
    <property type="entry name" value="Phos_Acetyltrans/Butyryltrans"/>
</dbReference>
<keyword evidence="2" id="KW-0808">Transferase</keyword>
<dbReference type="SUPFAM" id="SSF53659">
    <property type="entry name" value="Isocitrate/Isopropylmalate dehydrogenase-like"/>
    <property type="match status" value="1"/>
</dbReference>
<feature type="domain" description="Phosphate acetyl/butaryl transferase" evidence="4">
    <location>
        <begin position="80"/>
        <end position="294"/>
    </location>
</feature>
<evidence type="ECO:0000313" key="7">
    <source>
        <dbReference type="Proteomes" id="UP001275664"/>
    </source>
</evidence>